<evidence type="ECO:0000313" key="2">
    <source>
        <dbReference type="Proteomes" id="UP000235081"/>
    </source>
</evidence>
<dbReference type="Gene3D" id="3.10.310.10">
    <property type="entry name" value="Diaminopimelate Epimerase, Chain A, domain 1"/>
    <property type="match status" value="1"/>
</dbReference>
<dbReference type="AlphaFoldDB" id="A0A2N6L6K3"/>
<protein>
    <submittedName>
        <fullName evidence="1">Diaminopimelate epimerase</fullName>
    </submittedName>
</protein>
<name>A0A2N6L6K3_9CYAN</name>
<gene>
    <name evidence="1" type="ORF">CEN46_23495</name>
</gene>
<accession>A0A2N6L6K3</accession>
<dbReference type="EMBL" id="NMQE01000810">
    <property type="protein sequence ID" value="PMB17462.1"/>
    <property type="molecule type" value="Genomic_DNA"/>
</dbReference>
<proteinExistence type="predicted"/>
<dbReference type="SUPFAM" id="SSF54506">
    <property type="entry name" value="Diaminopimelate epimerase-like"/>
    <property type="match status" value="1"/>
</dbReference>
<dbReference type="Proteomes" id="UP000235081">
    <property type="component" value="Unassembled WGS sequence"/>
</dbReference>
<sequence length="56" mass="5639">GSGAAAVAVLAQRAGWVAPEVVVVSKGGTLQVRPQPDGVVLTGQASHVFRGEVYVP</sequence>
<comment type="caution">
    <text evidence="1">The sequence shown here is derived from an EMBL/GenBank/DDBJ whole genome shotgun (WGS) entry which is preliminary data.</text>
</comment>
<reference evidence="1 2" key="1">
    <citation type="submission" date="2017-07" db="EMBL/GenBank/DDBJ databases">
        <title>Genomes of Fischerella (Mastigocladus) sp. strains.</title>
        <authorList>
            <person name="Miller S.R."/>
        </authorList>
    </citation>
    <scope>NUCLEOTIDE SEQUENCE [LARGE SCALE GENOMIC DNA]</scope>
    <source>
        <strain evidence="1 2">CCMEE 5318</strain>
    </source>
</reference>
<feature type="non-terminal residue" evidence="1">
    <location>
        <position position="1"/>
    </location>
</feature>
<evidence type="ECO:0000313" key="1">
    <source>
        <dbReference type="EMBL" id="PMB17462.1"/>
    </source>
</evidence>
<organism evidence="1 2">
    <name type="scientific">Fischerella thermalis CCMEE 5318</name>
    <dbReference type="NCBI Taxonomy" id="2019666"/>
    <lineage>
        <taxon>Bacteria</taxon>
        <taxon>Bacillati</taxon>
        <taxon>Cyanobacteriota</taxon>
        <taxon>Cyanophyceae</taxon>
        <taxon>Nostocales</taxon>
        <taxon>Hapalosiphonaceae</taxon>
        <taxon>Fischerella</taxon>
    </lineage>
</organism>